<dbReference type="PANTHER" id="PTHR35841:SF1">
    <property type="entry name" value="PHOSPHONATES-BINDING PERIPLASMIC PROTEIN"/>
    <property type="match status" value="1"/>
</dbReference>
<dbReference type="Gene3D" id="3.40.190.10">
    <property type="entry name" value="Periplasmic binding protein-like II"/>
    <property type="match status" value="2"/>
</dbReference>
<accession>A0A1G9VCP8</accession>
<keyword evidence="2" id="KW-1185">Reference proteome</keyword>
<gene>
    <name evidence="1" type="ORF">SAMN05192554_10634</name>
</gene>
<name>A0A1G9VCP8_9EURY</name>
<dbReference type="EMBL" id="FNIA01000006">
    <property type="protein sequence ID" value="SDM69850.1"/>
    <property type="molecule type" value="Genomic_DNA"/>
</dbReference>
<dbReference type="InterPro" id="IPR019546">
    <property type="entry name" value="TAT_signal_bac_arc"/>
</dbReference>
<dbReference type="PROSITE" id="PS51257">
    <property type="entry name" value="PROKAR_LIPOPROTEIN"/>
    <property type="match status" value="1"/>
</dbReference>
<protein>
    <submittedName>
        <fullName evidence="1">Phosphonate transport system substrate-binding protein</fullName>
    </submittedName>
</protein>
<dbReference type="OrthoDB" id="146127at2157"/>
<dbReference type="AlphaFoldDB" id="A0A1G9VCP8"/>
<evidence type="ECO:0000313" key="1">
    <source>
        <dbReference type="EMBL" id="SDM69850.1"/>
    </source>
</evidence>
<reference evidence="1 2" key="1">
    <citation type="submission" date="2016-10" db="EMBL/GenBank/DDBJ databases">
        <authorList>
            <person name="de Groot N.N."/>
        </authorList>
    </citation>
    <scope>NUCLEOTIDE SEQUENCE [LARGE SCALE GENOMIC DNA]</scope>
    <source>
        <strain evidence="2">EB21,IBRC-M 10013,KCTC 4048</strain>
    </source>
</reference>
<sequence>MESRRNFLKAAGAATTAGMVGTAGCIGSFGGDPYVDGSLTFLMSPTEPQDQMTAQYEPIGEHLVDQLDPIGEDDMEMRYSENYGATLEGLNSGNADVAETGPFAAALGVNSGKVDIILQRKAFGGWEYSSFIVAPKGSDITEPADLEGADIAFADALSASGSLYPLAMIKEETDLSLPEEPGSATGADFNPQWTTHIEASNAAADEQVDAAGVGDFAYYANEEDLQVVAERSGIPRAPIVVSPELSDDEKEAIITAFTDAPDEMYYGADGEADTDDDVWFDDVRERGVDTYQPVVDTAENLGYGEEIFG</sequence>
<dbReference type="SUPFAM" id="SSF53850">
    <property type="entry name" value="Periplasmic binding protein-like II"/>
    <property type="match status" value="1"/>
</dbReference>
<dbReference type="STRING" id="996166.SAMN05192554_10634"/>
<dbReference type="NCBIfam" id="TIGR01409">
    <property type="entry name" value="TAT_signal_seq"/>
    <property type="match status" value="1"/>
</dbReference>
<dbReference type="Pfam" id="PF12974">
    <property type="entry name" value="Phosphonate-bd"/>
    <property type="match status" value="1"/>
</dbReference>
<dbReference type="RefSeq" id="WP_089732241.1">
    <property type="nucleotide sequence ID" value="NZ_FNIA01000006.1"/>
</dbReference>
<dbReference type="Proteomes" id="UP000199370">
    <property type="component" value="Unassembled WGS sequence"/>
</dbReference>
<dbReference type="PANTHER" id="PTHR35841">
    <property type="entry name" value="PHOSPHONATES-BINDING PERIPLASMIC PROTEIN"/>
    <property type="match status" value="1"/>
</dbReference>
<organism evidence="1 2">
    <name type="scientific">Haloarchaeobius iranensis</name>
    <dbReference type="NCBI Taxonomy" id="996166"/>
    <lineage>
        <taxon>Archaea</taxon>
        <taxon>Methanobacteriati</taxon>
        <taxon>Methanobacteriota</taxon>
        <taxon>Stenosarchaea group</taxon>
        <taxon>Halobacteria</taxon>
        <taxon>Halobacteriales</taxon>
        <taxon>Halorubellaceae</taxon>
        <taxon>Haloarchaeobius</taxon>
    </lineage>
</organism>
<proteinExistence type="predicted"/>
<evidence type="ECO:0000313" key="2">
    <source>
        <dbReference type="Proteomes" id="UP000199370"/>
    </source>
</evidence>
<dbReference type="PROSITE" id="PS51318">
    <property type="entry name" value="TAT"/>
    <property type="match status" value="1"/>
</dbReference>
<dbReference type="InterPro" id="IPR006311">
    <property type="entry name" value="TAT_signal"/>
</dbReference>